<evidence type="ECO:0000313" key="2">
    <source>
        <dbReference type="Proteomes" id="UP000054324"/>
    </source>
</evidence>
<proteinExistence type="predicted"/>
<dbReference type="EMBL" id="KL596630">
    <property type="protein sequence ID" value="KER32918.1"/>
    <property type="molecule type" value="Genomic_DNA"/>
</dbReference>
<dbReference type="CTD" id="20315382"/>
<protein>
    <submittedName>
        <fullName evidence="1">Uncharacterized protein</fullName>
    </submittedName>
</protein>
<dbReference type="AlphaFoldDB" id="A0A074ZZM5"/>
<keyword evidence="2" id="KW-1185">Reference proteome</keyword>
<dbReference type="Proteomes" id="UP000054324">
    <property type="component" value="Unassembled WGS sequence"/>
</dbReference>
<reference evidence="1 2" key="1">
    <citation type="submission" date="2013-11" db="EMBL/GenBank/DDBJ databases">
        <title>Opisthorchis viverrini - life in the bile duct.</title>
        <authorList>
            <person name="Young N.D."/>
            <person name="Nagarajan N."/>
            <person name="Lin S.J."/>
            <person name="Korhonen P.K."/>
            <person name="Jex A.R."/>
            <person name="Hall R.S."/>
            <person name="Safavi-Hemami H."/>
            <person name="Kaewkong W."/>
            <person name="Bertrand D."/>
            <person name="Gao S."/>
            <person name="Seet Q."/>
            <person name="Wongkham S."/>
            <person name="Teh B.T."/>
            <person name="Wongkham C."/>
            <person name="Intapan P.M."/>
            <person name="Maleewong W."/>
            <person name="Yang X."/>
            <person name="Hu M."/>
            <person name="Wang Z."/>
            <person name="Hofmann A."/>
            <person name="Sternberg P.W."/>
            <person name="Tan P."/>
            <person name="Wang J."/>
            <person name="Gasser R.B."/>
        </authorList>
    </citation>
    <scope>NUCLEOTIDE SEQUENCE [LARGE SCALE GENOMIC DNA]</scope>
</reference>
<dbReference type="RefSeq" id="XP_009163419.1">
    <property type="nucleotide sequence ID" value="XM_009165155.1"/>
</dbReference>
<organism evidence="1 2">
    <name type="scientific">Opisthorchis viverrini</name>
    <name type="common">Southeast Asian liver fluke</name>
    <dbReference type="NCBI Taxonomy" id="6198"/>
    <lineage>
        <taxon>Eukaryota</taxon>
        <taxon>Metazoa</taxon>
        <taxon>Spiralia</taxon>
        <taxon>Lophotrochozoa</taxon>
        <taxon>Platyhelminthes</taxon>
        <taxon>Trematoda</taxon>
        <taxon>Digenea</taxon>
        <taxon>Opisthorchiida</taxon>
        <taxon>Opisthorchiata</taxon>
        <taxon>Opisthorchiidae</taxon>
        <taxon>Opisthorchis</taxon>
    </lineage>
</organism>
<evidence type="ECO:0000313" key="1">
    <source>
        <dbReference type="EMBL" id="KER32918.1"/>
    </source>
</evidence>
<dbReference type="KEGG" id="ovi:T265_01194"/>
<accession>A0A074ZZM5</accession>
<sequence length="66" mass="7497">MMLYPVKVCLSRHAEFNDRSIKRNSAGQVNTTAAHPIHIKLPTCQDDLLVLIGDCVEKEYKTGRNR</sequence>
<dbReference type="GeneID" id="20315382"/>
<gene>
    <name evidence="1" type="ORF">T265_01194</name>
</gene>
<name>A0A074ZZM5_OPIVI</name>